<dbReference type="Gene3D" id="3.40.50.300">
    <property type="entry name" value="P-loop containing nucleotide triphosphate hydrolases"/>
    <property type="match status" value="1"/>
</dbReference>
<reference evidence="1" key="2">
    <citation type="submission" date="2019-07" db="EMBL/GenBank/DDBJ databases">
        <authorList>
            <person name="Seetharam A."/>
            <person name="Woodhouse M."/>
            <person name="Cannon E."/>
        </authorList>
    </citation>
    <scope>NUCLEOTIDE SEQUENCE [LARGE SCALE GENOMIC DNA]</scope>
    <source>
        <strain evidence="1">cv. B73</strain>
    </source>
</reference>
<sequence>MASRKSLVAAEERAGTGEGKGERCAVEEVALVVPETDDPSLPSLTISGILAQIPLLPAGRFMVAVLPDREEHVIITIFTNCGVSYGGGDAYSIGAITVMKAYYKQTLSFAGALLIVLTTQMRMGPPTSAVHPQHAMEDATVDIGGSATKSDAALIMVLQIHLTGPEGDILLFLTGQEELDHACEPLHERMKPFGGDIPELIICHVYSALPNEVQSKIIEPALVKRKVVVATNIVVN</sequence>
<dbReference type="GO" id="GO:0016020">
    <property type="term" value="C:membrane"/>
    <property type="evidence" value="ECO:0007669"/>
    <property type="project" value="UniProtKB-SubCell"/>
</dbReference>
<accession>A0A804QMH9</accession>
<protein>
    <submittedName>
        <fullName evidence="1">Uncharacterized protein</fullName>
    </submittedName>
</protein>
<dbReference type="Proteomes" id="UP000007305">
    <property type="component" value="Chromosome 8"/>
</dbReference>
<dbReference type="EnsemblPlants" id="Zm00001eb341400_T001">
    <property type="protein sequence ID" value="Zm00001eb341400_P001"/>
    <property type="gene ID" value="Zm00001eb341400"/>
</dbReference>
<dbReference type="GO" id="GO:0035673">
    <property type="term" value="F:oligopeptide transmembrane transporter activity"/>
    <property type="evidence" value="ECO:0007669"/>
    <property type="project" value="InterPro"/>
</dbReference>
<proteinExistence type="predicted"/>
<dbReference type="Gramene" id="Zm00001eb341400_T001">
    <property type="protein sequence ID" value="Zm00001eb341400_P001"/>
    <property type="gene ID" value="Zm00001eb341400"/>
</dbReference>
<dbReference type="SUPFAM" id="SSF52540">
    <property type="entry name" value="P-loop containing nucleoside triphosphate hydrolases"/>
    <property type="match status" value="1"/>
</dbReference>
<dbReference type="InterPro" id="IPR004648">
    <property type="entry name" value="Oligpept_transpt"/>
</dbReference>
<reference evidence="2" key="1">
    <citation type="journal article" date="2009" name="Science">
        <title>The B73 maize genome: complexity, diversity, and dynamics.</title>
        <authorList>
            <person name="Schnable P.S."/>
            <person name="Ware D."/>
            <person name="Fulton R.S."/>
            <person name="Stein J.C."/>
            <person name="Wei F."/>
            <person name="Pasternak S."/>
            <person name="Liang C."/>
            <person name="Zhang J."/>
            <person name="Fulton L."/>
            <person name="Graves T.A."/>
            <person name="Minx P."/>
            <person name="Reily A.D."/>
            <person name="Courtney L."/>
            <person name="Kruchowski S.S."/>
            <person name="Tomlinson C."/>
            <person name="Strong C."/>
            <person name="Delehaunty K."/>
            <person name="Fronick C."/>
            <person name="Courtney B."/>
            <person name="Rock S.M."/>
            <person name="Belter E."/>
            <person name="Du F."/>
            <person name="Kim K."/>
            <person name="Abbott R.M."/>
            <person name="Cotton M."/>
            <person name="Levy A."/>
            <person name="Marchetto P."/>
            <person name="Ochoa K."/>
            <person name="Jackson S.M."/>
            <person name="Gillam B."/>
            <person name="Chen W."/>
            <person name="Yan L."/>
            <person name="Higginbotham J."/>
            <person name="Cardenas M."/>
            <person name="Waligorski J."/>
            <person name="Applebaum E."/>
            <person name="Phelps L."/>
            <person name="Falcone J."/>
            <person name="Kanchi K."/>
            <person name="Thane T."/>
            <person name="Scimone A."/>
            <person name="Thane N."/>
            <person name="Henke J."/>
            <person name="Wang T."/>
            <person name="Ruppert J."/>
            <person name="Shah N."/>
            <person name="Rotter K."/>
            <person name="Hodges J."/>
            <person name="Ingenthron E."/>
            <person name="Cordes M."/>
            <person name="Kohlberg S."/>
            <person name="Sgro J."/>
            <person name="Delgado B."/>
            <person name="Mead K."/>
            <person name="Chinwalla A."/>
            <person name="Leonard S."/>
            <person name="Crouse K."/>
            <person name="Collura K."/>
            <person name="Kudrna D."/>
            <person name="Currie J."/>
            <person name="He R."/>
            <person name="Angelova A."/>
            <person name="Rajasekar S."/>
            <person name="Mueller T."/>
            <person name="Lomeli R."/>
            <person name="Scara G."/>
            <person name="Ko A."/>
            <person name="Delaney K."/>
            <person name="Wissotski M."/>
            <person name="Lopez G."/>
            <person name="Campos D."/>
            <person name="Braidotti M."/>
            <person name="Ashley E."/>
            <person name="Golser W."/>
            <person name="Kim H."/>
            <person name="Lee S."/>
            <person name="Lin J."/>
            <person name="Dujmic Z."/>
            <person name="Kim W."/>
            <person name="Talag J."/>
            <person name="Zuccolo A."/>
            <person name="Fan C."/>
            <person name="Sebastian A."/>
            <person name="Kramer M."/>
            <person name="Spiegel L."/>
            <person name="Nascimento L."/>
            <person name="Zutavern T."/>
            <person name="Miller B."/>
            <person name="Ambroise C."/>
            <person name="Muller S."/>
            <person name="Spooner W."/>
            <person name="Narechania A."/>
            <person name="Ren L."/>
            <person name="Wei S."/>
            <person name="Kumari S."/>
            <person name="Faga B."/>
            <person name="Levy M.J."/>
            <person name="McMahan L."/>
            <person name="Van Buren P."/>
            <person name="Vaughn M.W."/>
            <person name="Ying K."/>
            <person name="Yeh C.-T."/>
            <person name="Emrich S.J."/>
            <person name="Jia Y."/>
            <person name="Kalyanaraman A."/>
            <person name="Hsia A.-P."/>
            <person name="Barbazuk W.B."/>
            <person name="Baucom R.S."/>
            <person name="Brutnell T.P."/>
            <person name="Carpita N.C."/>
            <person name="Chaparro C."/>
            <person name="Chia J.-M."/>
            <person name="Deragon J.-M."/>
            <person name="Estill J.C."/>
            <person name="Fu Y."/>
            <person name="Jeddeloh J.A."/>
            <person name="Han Y."/>
            <person name="Lee H."/>
            <person name="Li P."/>
            <person name="Lisch D.R."/>
            <person name="Liu S."/>
            <person name="Liu Z."/>
            <person name="Nagel D.H."/>
            <person name="McCann M.C."/>
            <person name="SanMiguel P."/>
            <person name="Myers A.M."/>
            <person name="Nettleton D."/>
            <person name="Nguyen J."/>
            <person name="Penning B.W."/>
            <person name="Ponnala L."/>
            <person name="Schneider K.L."/>
            <person name="Schwartz D.C."/>
            <person name="Sharma A."/>
            <person name="Soderlund C."/>
            <person name="Springer N.M."/>
            <person name="Sun Q."/>
            <person name="Wang H."/>
            <person name="Waterman M."/>
            <person name="Westerman R."/>
            <person name="Wolfgruber T.K."/>
            <person name="Yang L."/>
            <person name="Yu Y."/>
            <person name="Zhang L."/>
            <person name="Zhou S."/>
            <person name="Zhu Q."/>
            <person name="Bennetzen J.L."/>
            <person name="Dawe R.K."/>
            <person name="Jiang J."/>
            <person name="Jiang N."/>
            <person name="Presting G.G."/>
            <person name="Wessler S.R."/>
            <person name="Aluru S."/>
            <person name="Martienssen R.A."/>
            <person name="Clifton S.W."/>
            <person name="McCombie W.R."/>
            <person name="Wing R.A."/>
            <person name="Wilson R.K."/>
        </authorList>
    </citation>
    <scope>NUCLEOTIDE SEQUENCE [LARGE SCALE GENOMIC DNA]</scope>
    <source>
        <strain evidence="2">cv. B73</strain>
    </source>
</reference>
<name>A0A804QMH9_MAIZE</name>
<dbReference type="AlphaFoldDB" id="A0A804QMH9"/>
<dbReference type="PANTHER" id="PTHR22601">
    <property type="entry name" value="ISP4 LIKE PROTEIN"/>
    <property type="match status" value="1"/>
</dbReference>
<dbReference type="InterPro" id="IPR027417">
    <property type="entry name" value="P-loop_NTPase"/>
</dbReference>
<reference evidence="1" key="3">
    <citation type="submission" date="2021-05" db="UniProtKB">
        <authorList>
            <consortium name="EnsemblPlants"/>
        </authorList>
    </citation>
    <scope>IDENTIFICATION</scope>
    <source>
        <strain evidence="1">cv. B73</strain>
    </source>
</reference>
<keyword evidence="2" id="KW-1185">Reference proteome</keyword>
<dbReference type="GO" id="GO:0015031">
    <property type="term" value="P:protein transport"/>
    <property type="evidence" value="ECO:0007669"/>
    <property type="project" value="UniProtKB-KW"/>
</dbReference>
<dbReference type="InParanoid" id="A0A804QMH9"/>
<evidence type="ECO:0000313" key="2">
    <source>
        <dbReference type="Proteomes" id="UP000007305"/>
    </source>
</evidence>
<organism evidence="1 2">
    <name type="scientific">Zea mays</name>
    <name type="common">Maize</name>
    <dbReference type="NCBI Taxonomy" id="4577"/>
    <lineage>
        <taxon>Eukaryota</taxon>
        <taxon>Viridiplantae</taxon>
        <taxon>Streptophyta</taxon>
        <taxon>Embryophyta</taxon>
        <taxon>Tracheophyta</taxon>
        <taxon>Spermatophyta</taxon>
        <taxon>Magnoliopsida</taxon>
        <taxon>Liliopsida</taxon>
        <taxon>Poales</taxon>
        <taxon>Poaceae</taxon>
        <taxon>PACMAD clade</taxon>
        <taxon>Panicoideae</taxon>
        <taxon>Andropogonodae</taxon>
        <taxon>Andropogoneae</taxon>
        <taxon>Tripsacinae</taxon>
        <taxon>Zea</taxon>
    </lineage>
</organism>
<evidence type="ECO:0000313" key="1">
    <source>
        <dbReference type="EnsemblPlants" id="Zm00001eb341400_P001"/>
    </source>
</evidence>